<name>A0A1D1VNI3_RAMVA</name>
<evidence type="ECO:0000256" key="7">
    <source>
        <dbReference type="ARBA" id="ARBA00022563"/>
    </source>
</evidence>
<evidence type="ECO:0000256" key="2">
    <source>
        <dbReference type="ARBA" id="ARBA00004305"/>
    </source>
</evidence>
<dbReference type="GO" id="GO:0004326">
    <property type="term" value="F:tetrahydrofolylpolyglutamate synthase activity"/>
    <property type="evidence" value="ECO:0007669"/>
    <property type="project" value="UniProtKB-EC"/>
</dbReference>
<proteinExistence type="inferred from homology"/>
<evidence type="ECO:0000256" key="8">
    <source>
        <dbReference type="ARBA" id="ARBA00022598"/>
    </source>
</evidence>
<keyword evidence="13 19" id="KW-0460">Magnesium</keyword>
<keyword evidence="21" id="KW-1185">Reference proteome</keyword>
<evidence type="ECO:0000256" key="13">
    <source>
        <dbReference type="ARBA" id="ARBA00022842"/>
    </source>
</evidence>
<accession>A0A1D1VNI3</accession>
<feature type="binding site" evidence="19">
    <location>
        <position position="93"/>
    </location>
    <ligand>
        <name>Mg(2+)</name>
        <dbReference type="ChEBI" id="CHEBI:18420"/>
        <label>1</label>
    </ligand>
</feature>
<reference evidence="20 21" key="1">
    <citation type="journal article" date="2016" name="Nat. Commun.">
        <title>Extremotolerant tardigrade genome and improved radiotolerance of human cultured cells by tardigrade-unique protein.</title>
        <authorList>
            <person name="Hashimoto T."/>
            <person name="Horikawa D.D."/>
            <person name="Saito Y."/>
            <person name="Kuwahara H."/>
            <person name="Kozuka-Hata H."/>
            <person name="Shin-I T."/>
            <person name="Minakuchi Y."/>
            <person name="Ohishi K."/>
            <person name="Motoyama A."/>
            <person name="Aizu T."/>
            <person name="Enomoto A."/>
            <person name="Kondo K."/>
            <person name="Tanaka S."/>
            <person name="Hara Y."/>
            <person name="Koshikawa S."/>
            <person name="Sagara H."/>
            <person name="Miura T."/>
            <person name="Yokobori S."/>
            <person name="Miyagawa K."/>
            <person name="Suzuki Y."/>
            <person name="Kubo T."/>
            <person name="Oyama M."/>
            <person name="Kohara Y."/>
            <person name="Fujiyama A."/>
            <person name="Arakawa K."/>
            <person name="Katayama T."/>
            <person name="Toyoda A."/>
            <person name="Kunieda T."/>
        </authorList>
    </citation>
    <scope>NUCLEOTIDE SEQUENCE [LARGE SCALE GENOMIC DNA]</scope>
    <source>
        <strain evidence="20 21">YOKOZUNA-1</strain>
    </source>
</reference>
<evidence type="ECO:0000256" key="5">
    <source>
        <dbReference type="ARBA" id="ARBA00008276"/>
    </source>
</evidence>
<sequence>MRKSRTYQDAIAALNGLQSNAQTIEKARKERDVNANKNIPWMEKLVRIINIEPVDLDRLNIIHVSGTKGKGSTCAFTESLLRRSGYRTGFFSSPHLVAVRERIRLDGVPLAEDVFTRYFWDVHDALRDGCQPEEMPPYFKFLTVMSFYVFLQEKVDVAVVEVGIGGTFDSTNVIKHPTVCGVSSLGYDHMSILGETLPEIARHKAGIFKPGVPAVTVRQPEEAMMVLQKHAESLSCPLYVVPQLNQYPTEDNIPIDLGLEGPVQEWNASLALQLCRIWLERTQKPHAHSRSENEVPNQKENLRFEQSSKVEECEPFLVTSALRTALKECRWPGRFHRFSQKNLDFFIDGAHTKESVAFCAGWFRKSALSKDSKKVLIFNSTADRKIEDLLSPLINCGFNVALFCPNILEVVKVNAASDQANFTVNRDQQLARCGKQKILWEELNGVKQRKDSVAEAICFDSVKDTLAWLEDFAENNDGKVEILVTGSLHLVGAVLSVLDPTLENVL</sequence>
<keyword evidence="6" id="KW-0963">Cytoplasm</keyword>
<keyword evidence="9 19" id="KW-0479">Metal-binding</keyword>
<comment type="function">
    <text evidence="17">Catalyzes conversion of folates to polyglutamate derivatives allowing concentration of folate compounds in the cell and the intracellular retention of these cofactors, which are important substrates for most of the folate-dependent enzymes that are involved in one-carbon transfer reactions involved in purine, pyrimidine and amino acid synthesis.</text>
</comment>
<dbReference type="SUPFAM" id="SSF53244">
    <property type="entry name" value="MurD-like peptide ligases, peptide-binding domain"/>
    <property type="match status" value="1"/>
</dbReference>
<dbReference type="GO" id="GO:0005759">
    <property type="term" value="C:mitochondrial matrix"/>
    <property type="evidence" value="ECO:0007669"/>
    <property type="project" value="UniProtKB-SubCell"/>
</dbReference>
<comment type="similarity">
    <text evidence="5 17">Belongs to the folylpolyglutamate synthase family.</text>
</comment>
<comment type="pathway">
    <text evidence="4 17">Cofactor biosynthesis; tetrahydrofolylpolyglutamate biosynthesis.</text>
</comment>
<dbReference type="NCBIfam" id="TIGR01499">
    <property type="entry name" value="folC"/>
    <property type="match status" value="1"/>
</dbReference>
<dbReference type="InterPro" id="IPR036615">
    <property type="entry name" value="Mur_ligase_C_dom_sf"/>
</dbReference>
<keyword evidence="11" id="KW-0999">Mitochondrion inner membrane</keyword>
<evidence type="ECO:0000256" key="4">
    <source>
        <dbReference type="ARBA" id="ARBA00005150"/>
    </source>
</evidence>
<evidence type="ECO:0000256" key="11">
    <source>
        <dbReference type="ARBA" id="ARBA00022792"/>
    </source>
</evidence>
<feature type="binding site" evidence="18">
    <location>
        <position position="348"/>
    </location>
    <ligand>
        <name>ATP</name>
        <dbReference type="ChEBI" id="CHEBI:30616"/>
    </ligand>
</feature>
<evidence type="ECO:0000256" key="1">
    <source>
        <dbReference type="ARBA" id="ARBA00004273"/>
    </source>
</evidence>
<comment type="subcellular location">
    <subcellularLocation>
        <location evidence="3">Cytoplasm</location>
    </subcellularLocation>
    <subcellularLocation>
        <location evidence="1">Mitochondrion inner membrane</location>
    </subcellularLocation>
    <subcellularLocation>
        <location evidence="2">Mitochondrion matrix</location>
    </subcellularLocation>
</comment>
<dbReference type="OrthoDB" id="5212574at2759"/>
<dbReference type="InterPro" id="IPR001645">
    <property type="entry name" value="Folylpolyglutamate_synth"/>
</dbReference>
<evidence type="ECO:0000256" key="19">
    <source>
        <dbReference type="PIRSR" id="PIRSR038895-2"/>
    </source>
</evidence>
<keyword evidence="15" id="KW-0472">Membrane</keyword>
<comment type="cofactor">
    <cofactor evidence="17">
        <name>a monovalent cation</name>
        <dbReference type="ChEBI" id="CHEBI:60242"/>
    </cofactor>
    <text evidence="17">A monovalent cation.</text>
</comment>
<evidence type="ECO:0000256" key="9">
    <source>
        <dbReference type="ARBA" id="ARBA00022723"/>
    </source>
</evidence>
<dbReference type="STRING" id="947166.A0A1D1VNI3"/>
<dbReference type="AlphaFoldDB" id="A0A1D1VNI3"/>
<keyword evidence="12 18" id="KW-0067">ATP-binding</keyword>
<evidence type="ECO:0000256" key="6">
    <source>
        <dbReference type="ARBA" id="ARBA00022490"/>
    </source>
</evidence>
<dbReference type="PIRSF" id="PIRSF038895">
    <property type="entry name" value="FPGS"/>
    <property type="match status" value="1"/>
</dbReference>
<evidence type="ECO:0000256" key="15">
    <source>
        <dbReference type="ARBA" id="ARBA00023136"/>
    </source>
</evidence>
<dbReference type="GO" id="GO:0006730">
    <property type="term" value="P:one-carbon metabolic process"/>
    <property type="evidence" value="ECO:0007669"/>
    <property type="project" value="UniProtKB-KW"/>
</dbReference>
<evidence type="ECO:0000256" key="14">
    <source>
        <dbReference type="ARBA" id="ARBA00023128"/>
    </source>
</evidence>
<evidence type="ECO:0000256" key="16">
    <source>
        <dbReference type="ARBA" id="ARBA00047493"/>
    </source>
</evidence>
<gene>
    <name evidence="20" type="primary">RvY_11333-1</name>
    <name evidence="20" type="synonym">RvY_11333.1</name>
    <name evidence="20" type="ORF">RvY_11333</name>
</gene>
<evidence type="ECO:0000256" key="18">
    <source>
        <dbReference type="PIRSR" id="PIRSR038895-1"/>
    </source>
</evidence>
<dbReference type="EMBL" id="BDGG01000006">
    <property type="protein sequence ID" value="GAV00494.1"/>
    <property type="molecule type" value="Genomic_DNA"/>
</dbReference>
<protein>
    <recommendedName>
        <fullName evidence="17">Folylpolyglutamate synthase</fullName>
        <ecNumber evidence="17">6.3.2.17</ecNumber>
    </recommendedName>
    <alternativeName>
        <fullName evidence="17">Folylpoly-gamma-glutamate synthetase</fullName>
    </alternativeName>
    <alternativeName>
        <fullName evidence="17">Tetrahydrofolylpolyglutamate synthase</fullName>
    </alternativeName>
</protein>
<dbReference type="Proteomes" id="UP000186922">
    <property type="component" value="Unassembled WGS sequence"/>
</dbReference>
<dbReference type="SUPFAM" id="SSF53623">
    <property type="entry name" value="MurD-like peptide ligases, catalytic domain"/>
    <property type="match status" value="1"/>
</dbReference>
<dbReference type="UniPathway" id="UPA00850"/>
<evidence type="ECO:0000313" key="20">
    <source>
        <dbReference type="EMBL" id="GAV00494.1"/>
    </source>
</evidence>
<keyword evidence="8 17" id="KW-0436">Ligase</keyword>
<dbReference type="InterPro" id="IPR036565">
    <property type="entry name" value="Mur-like_cat_sf"/>
</dbReference>
<dbReference type="EC" id="6.3.2.17" evidence="17"/>
<dbReference type="Gene3D" id="3.90.190.20">
    <property type="entry name" value="Mur ligase, C-terminal domain"/>
    <property type="match status" value="1"/>
</dbReference>
<comment type="caution">
    <text evidence="20">The sequence shown here is derived from an EMBL/GenBank/DDBJ whole genome shotgun (WGS) entry which is preliminary data.</text>
</comment>
<evidence type="ECO:0000256" key="3">
    <source>
        <dbReference type="ARBA" id="ARBA00004496"/>
    </source>
</evidence>
<comment type="catalytic activity">
    <reaction evidence="16 17">
        <text>(6S)-5,6,7,8-tetrahydrofolyl-(gamma-L-Glu)(n) + L-glutamate + ATP = (6S)-5,6,7,8-tetrahydrofolyl-(gamma-L-Glu)(n+1) + ADP + phosphate + H(+)</text>
        <dbReference type="Rhea" id="RHEA:10580"/>
        <dbReference type="Rhea" id="RHEA-COMP:14738"/>
        <dbReference type="Rhea" id="RHEA-COMP:14740"/>
        <dbReference type="ChEBI" id="CHEBI:15378"/>
        <dbReference type="ChEBI" id="CHEBI:29985"/>
        <dbReference type="ChEBI" id="CHEBI:30616"/>
        <dbReference type="ChEBI" id="CHEBI:43474"/>
        <dbReference type="ChEBI" id="CHEBI:141005"/>
        <dbReference type="ChEBI" id="CHEBI:456216"/>
        <dbReference type="EC" id="6.3.2.17"/>
    </reaction>
</comment>
<dbReference type="PROSITE" id="PS01011">
    <property type="entry name" value="FOLYLPOLYGLU_SYNT_1"/>
    <property type="match status" value="1"/>
</dbReference>
<dbReference type="Gene3D" id="3.40.1190.10">
    <property type="entry name" value="Mur-like, catalytic domain"/>
    <property type="match status" value="1"/>
</dbReference>
<evidence type="ECO:0000313" key="21">
    <source>
        <dbReference type="Proteomes" id="UP000186922"/>
    </source>
</evidence>
<dbReference type="GO" id="GO:0005743">
    <property type="term" value="C:mitochondrial inner membrane"/>
    <property type="evidence" value="ECO:0007669"/>
    <property type="project" value="UniProtKB-SubCell"/>
</dbReference>
<dbReference type="PANTHER" id="PTHR11136:SF5">
    <property type="entry name" value="FOLYLPOLYGLUTAMATE SYNTHASE, MITOCHONDRIAL"/>
    <property type="match status" value="1"/>
</dbReference>
<keyword evidence="7 17" id="KW-0554">One-carbon metabolism</keyword>
<evidence type="ECO:0000256" key="10">
    <source>
        <dbReference type="ARBA" id="ARBA00022741"/>
    </source>
</evidence>
<dbReference type="InterPro" id="IPR023600">
    <property type="entry name" value="Folylpolyglutamate_synth_euk"/>
</dbReference>
<feature type="binding site" evidence="19">
    <location>
        <position position="189"/>
    </location>
    <ligand>
        <name>Mg(2+)</name>
        <dbReference type="ChEBI" id="CHEBI:18420"/>
        <label>1</label>
    </ligand>
</feature>
<evidence type="ECO:0000256" key="12">
    <source>
        <dbReference type="ARBA" id="ARBA00022840"/>
    </source>
</evidence>
<organism evidence="20 21">
    <name type="scientific">Ramazzottius varieornatus</name>
    <name type="common">Water bear</name>
    <name type="synonym">Tardigrade</name>
    <dbReference type="NCBI Taxonomy" id="947166"/>
    <lineage>
        <taxon>Eukaryota</taxon>
        <taxon>Metazoa</taxon>
        <taxon>Ecdysozoa</taxon>
        <taxon>Tardigrada</taxon>
        <taxon>Eutardigrada</taxon>
        <taxon>Parachela</taxon>
        <taxon>Hypsibioidea</taxon>
        <taxon>Ramazzottiidae</taxon>
        <taxon>Ramazzottius</taxon>
    </lineage>
</organism>
<dbReference type="PROSITE" id="PS01012">
    <property type="entry name" value="FOLYLPOLYGLU_SYNT_2"/>
    <property type="match status" value="1"/>
</dbReference>
<dbReference type="GO" id="GO:0005829">
    <property type="term" value="C:cytosol"/>
    <property type="evidence" value="ECO:0007669"/>
    <property type="project" value="TreeGrafter"/>
</dbReference>
<dbReference type="InterPro" id="IPR018109">
    <property type="entry name" value="Folylpolyglutamate_synth_CS"/>
</dbReference>
<feature type="binding site" evidence="18">
    <location>
        <position position="334"/>
    </location>
    <ligand>
        <name>ATP</name>
        <dbReference type="ChEBI" id="CHEBI:30616"/>
    </ligand>
</feature>
<dbReference type="PANTHER" id="PTHR11136">
    <property type="entry name" value="FOLYLPOLYGLUTAMATE SYNTHASE-RELATED"/>
    <property type="match status" value="1"/>
</dbReference>
<dbReference type="GO" id="GO:0005524">
    <property type="term" value="F:ATP binding"/>
    <property type="evidence" value="ECO:0007669"/>
    <property type="project" value="UniProtKB-KW"/>
</dbReference>
<keyword evidence="14" id="KW-0496">Mitochondrion</keyword>
<feature type="binding site" evidence="19">
    <location>
        <position position="161"/>
    </location>
    <ligand>
        <name>Mg(2+)</name>
        <dbReference type="ChEBI" id="CHEBI:18420"/>
        <label>1</label>
    </ligand>
</feature>
<dbReference type="GO" id="GO:0046872">
    <property type="term" value="F:metal ion binding"/>
    <property type="evidence" value="ECO:0007669"/>
    <property type="project" value="UniProtKB-KW"/>
</dbReference>
<keyword evidence="10 18" id="KW-0547">Nucleotide-binding</keyword>
<evidence type="ECO:0000256" key="17">
    <source>
        <dbReference type="PIRNR" id="PIRNR038895"/>
    </source>
</evidence>
<dbReference type="FunFam" id="3.40.1190.10:FF:000008">
    <property type="entry name" value="Folylpolyglutamate synthase"/>
    <property type="match status" value="1"/>
</dbReference>